<dbReference type="SUPFAM" id="SSF51735">
    <property type="entry name" value="NAD(P)-binding Rossmann-fold domains"/>
    <property type="match status" value="1"/>
</dbReference>
<dbReference type="STRING" id="56484.A0A1Y2FUJ0"/>
<accession>A0A1Y2FUJ0</accession>
<protein>
    <submittedName>
        <fullName evidence="4">Oxidoreductase domain-containing protein</fullName>
    </submittedName>
</protein>
<dbReference type="PANTHER" id="PTHR43054:SF1">
    <property type="entry name" value="SCYLLO-INOSITOL 2-DEHYDROGENASE (NADP(+)) IOLU"/>
    <property type="match status" value="1"/>
</dbReference>
<evidence type="ECO:0000256" key="1">
    <source>
        <dbReference type="ARBA" id="ARBA00010928"/>
    </source>
</evidence>
<evidence type="ECO:0000259" key="3">
    <source>
        <dbReference type="Pfam" id="PF22725"/>
    </source>
</evidence>
<name>A0A1Y2FUJ0_PROLT</name>
<dbReference type="GeneID" id="63786912"/>
<keyword evidence="5" id="KW-1185">Reference proteome</keyword>
<gene>
    <name evidence="4" type="ORF">BCR37DRAFT_384987</name>
</gene>
<dbReference type="GO" id="GO:0000166">
    <property type="term" value="F:nucleotide binding"/>
    <property type="evidence" value="ECO:0007669"/>
    <property type="project" value="InterPro"/>
</dbReference>
<dbReference type="OrthoDB" id="2129491at2759"/>
<comment type="caution">
    <text evidence="4">The sequence shown here is derived from an EMBL/GenBank/DDBJ whole genome shotgun (WGS) entry which is preliminary data.</text>
</comment>
<dbReference type="OMA" id="RHIQEAN"/>
<dbReference type="InterPro" id="IPR036291">
    <property type="entry name" value="NAD(P)-bd_dom_sf"/>
</dbReference>
<feature type="domain" description="GFO/IDH/MocA-like oxidoreductase" evidence="3">
    <location>
        <begin position="177"/>
        <end position="256"/>
    </location>
</feature>
<reference evidence="4 5" key="1">
    <citation type="submission" date="2016-07" db="EMBL/GenBank/DDBJ databases">
        <title>Pervasive Adenine N6-methylation of Active Genes in Fungi.</title>
        <authorList>
            <consortium name="DOE Joint Genome Institute"/>
            <person name="Mondo S.J."/>
            <person name="Dannebaum R.O."/>
            <person name="Kuo R.C."/>
            <person name="Labutti K."/>
            <person name="Haridas S."/>
            <person name="Kuo A."/>
            <person name="Salamov A."/>
            <person name="Ahrendt S.R."/>
            <person name="Lipzen A."/>
            <person name="Sullivan W."/>
            <person name="Andreopoulos W.B."/>
            <person name="Clum A."/>
            <person name="Lindquist E."/>
            <person name="Daum C."/>
            <person name="Ramamoorthy G.K."/>
            <person name="Gryganskyi A."/>
            <person name="Culley D."/>
            <person name="Magnuson J.K."/>
            <person name="James T.Y."/>
            <person name="O'Malley M.A."/>
            <person name="Stajich J.E."/>
            <person name="Spatafora J.W."/>
            <person name="Visel A."/>
            <person name="Grigoriev I.V."/>
        </authorList>
    </citation>
    <scope>NUCLEOTIDE SEQUENCE [LARGE SCALE GENOMIC DNA]</scope>
    <source>
        <strain evidence="4 5">12-1054</strain>
    </source>
</reference>
<dbReference type="RefSeq" id="XP_040728175.1">
    <property type="nucleotide sequence ID" value="XM_040870313.1"/>
</dbReference>
<dbReference type="Proteomes" id="UP000193685">
    <property type="component" value="Unassembled WGS sequence"/>
</dbReference>
<dbReference type="SUPFAM" id="SSF55347">
    <property type="entry name" value="Glyceraldehyde-3-phosphate dehydrogenase-like, C-terminal domain"/>
    <property type="match status" value="1"/>
</dbReference>
<dbReference type="EMBL" id="MCFI01000001">
    <property type="protein sequence ID" value="ORY87680.1"/>
    <property type="molecule type" value="Genomic_DNA"/>
</dbReference>
<dbReference type="Gene3D" id="3.30.360.10">
    <property type="entry name" value="Dihydrodipicolinate Reductase, domain 2"/>
    <property type="match status" value="1"/>
</dbReference>
<dbReference type="InterPro" id="IPR000683">
    <property type="entry name" value="Gfo/Idh/MocA-like_OxRdtase_N"/>
</dbReference>
<dbReference type="Gene3D" id="3.40.50.720">
    <property type="entry name" value="NAD(P)-binding Rossmann-like Domain"/>
    <property type="match status" value="1"/>
</dbReference>
<dbReference type="Pfam" id="PF22725">
    <property type="entry name" value="GFO_IDH_MocA_C3"/>
    <property type="match status" value="1"/>
</dbReference>
<sequence length="337" mass="37265">MLNLAIIGTSWITKSFVDAALSTKEYKLVAVYSRSLATASQFAEEYKLGKDACYTSIDEMCKDAKVQVVYIASPNSLHFEQAKQVLSHGKHAIVEKPCCSNTLEFIQLERIAQQSYKETGAMCIEAFRHIQEKNFKVLKDSLPKLGKIYMSLLPFASFSSRYTDILEGRLAAPVFSADFSGGCLLDTGVYPISFAIRLWGKPKSQQYFPYMIPQTGTDGGGTILLVYDWGIANIVTSKIFTSKATVEIYGEKGTLRANAITDLDSIEFVGNAKGTQAEQLAGPKESFNLAEEATEFARIIRDNDIQAAADLWQVSSDVMDVMTDLRKQNGIVFAAER</sequence>
<proteinExistence type="inferred from homology"/>
<evidence type="ECO:0000313" key="4">
    <source>
        <dbReference type="EMBL" id="ORY87680.1"/>
    </source>
</evidence>
<feature type="domain" description="Gfo/Idh/MocA-like oxidoreductase N-terminal" evidence="2">
    <location>
        <begin position="3"/>
        <end position="114"/>
    </location>
</feature>
<dbReference type="Pfam" id="PF01408">
    <property type="entry name" value="GFO_IDH_MocA"/>
    <property type="match status" value="1"/>
</dbReference>
<organism evidence="4 5">
    <name type="scientific">Protomyces lactucae-debilis</name>
    <dbReference type="NCBI Taxonomy" id="2754530"/>
    <lineage>
        <taxon>Eukaryota</taxon>
        <taxon>Fungi</taxon>
        <taxon>Dikarya</taxon>
        <taxon>Ascomycota</taxon>
        <taxon>Taphrinomycotina</taxon>
        <taxon>Taphrinomycetes</taxon>
        <taxon>Taphrinales</taxon>
        <taxon>Protomycetaceae</taxon>
        <taxon>Protomyces</taxon>
    </lineage>
</organism>
<dbReference type="PANTHER" id="PTHR43054">
    <property type="match status" value="1"/>
</dbReference>
<evidence type="ECO:0000259" key="2">
    <source>
        <dbReference type="Pfam" id="PF01408"/>
    </source>
</evidence>
<comment type="similarity">
    <text evidence="1">Belongs to the Gfo/Idh/MocA family.</text>
</comment>
<dbReference type="InterPro" id="IPR055170">
    <property type="entry name" value="GFO_IDH_MocA-like_dom"/>
</dbReference>
<evidence type="ECO:0000313" key="5">
    <source>
        <dbReference type="Proteomes" id="UP000193685"/>
    </source>
</evidence>
<dbReference type="AlphaFoldDB" id="A0A1Y2FUJ0"/>